<keyword evidence="2" id="KW-0479">Metal-binding</keyword>
<evidence type="ECO:0000256" key="1">
    <source>
        <dbReference type="ARBA" id="ARBA00010587"/>
    </source>
</evidence>
<keyword evidence="6" id="KW-1185">Reference proteome</keyword>
<dbReference type="AlphaFoldDB" id="M3A6F6"/>
<sequence>MPTWDHEDCDPAMEAEHTRLYRMMNRLEPVIVHGHSETKVARAIHMLQERMADHFHVEEELFITADWTSRQVMIRDHRDLLDMLAALAEIPPHDGEARRSLFTAFLQALARHDNDVDAPLFSRKH</sequence>
<evidence type="ECO:0000259" key="4">
    <source>
        <dbReference type="Pfam" id="PF01814"/>
    </source>
</evidence>
<dbReference type="PATRIC" id="fig|1244869.3.peg.3763"/>
<dbReference type="Proteomes" id="UP000011744">
    <property type="component" value="Unassembled WGS sequence"/>
</dbReference>
<evidence type="ECO:0000313" key="5">
    <source>
        <dbReference type="EMBL" id="EME68388.1"/>
    </source>
</evidence>
<dbReference type="OrthoDB" id="7351693at2"/>
<dbReference type="Pfam" id="PF01814">
    <property type="entry name" value="Hemerythrin"/>
    <property type="match status" value="1"/>
</dbReference>
<keyword evidence="3" id="KW-0408">Iron</keyword>
<dbReference type="InterPro" id="IPR035938">
    <property type="entry name" value="Hemerythrin-like_sf"/>
</dbReference>
<dbReference type="InterPro" id="IPR012312">
    <property type="entry name" value="Hemerythrin-like"/>
</dbReference>
<evidence type="ECO:0000313" key="6">
    <source>
        <dbReference type="Proteomes" id="UP000011744"/>
    </source>
</evidence>
<dbReference type="Gene3D" id="1.20.120.50">
    <property type="entry name" value="Hemerythrin-like"/>
    <property type="match status" value="1"/>
</dbReference>
<comment type="caution">
    <text evidence="5">The sequence shown here is derived from an EMBL/GenBank/DDBJ whole genome shotgun (WGS) entry which is preliminary data.</text>
</comment>
<dbReference type="GO" id="GO:0046872">
    <property type="term" value="F:metal ion binding"/>
    <property type="evidence" value="ECO:0007669"/>
    <property type="project" value="UniProtKB-KW"/>
</dbReference>
<comment type="similarity">
    <text evidence="1">Belongs to the hemerythrin family.</text>
</comment>
<evidence type="ECO:0000256" key="2">
    <source>
        <dbReference type="ARBA" id="ARBA00022723"/>
    </source>
</evidence>
<dbReference type="SUPFAM" id="SSF47188">
    <property type="entry name" value="Hemerythrin-like"/>
    <property type="match status" value="1"/>
</dbReference>
<protein>
    <recommendedName>
        <fullName evidence="4">Hemerythrin-like domain-containing protein</fullName>
    </recommendedName>
</protein>
<proteinExistence type="inferred from homology"/>
<name>M3A6F6_9PROT</name>
<evidence type="ECO:0000256" key="3">
    <source>
        <dbReference type="ARBA" id="ARBA00023004"/>
    </source>
</evidence>
<feature type="domain" description="Hemerythrin-like" evidence="4">
    <location>
        <begin position="12"/>
        <end position="118"/>
    </location>
</feature>
<dbReference type="EMBL" id="AONQ01000068">
    <property type="protein sequence ID" value="EME68388.1"/>
    <property type="molecule type" value="Genomic_DNA"/>
</dbReference>
<organism evidence="5 6">
    <name type="scientific">Paramagnetospirillum caucaseum</name>
    <dbReference type="NCBI Taxonomy" id="1244869"/>
    <lineage>
        <taxon>Bacteria</taxon>
        <taxon>Pseudomonadati</taxon>
        <taxon>Pseudomonadota</taxon>
        <taxon>Alphaproteobacteria</taxon>
        <taxon>Rhodospirillales</taxon>
        <taxon>Magnetospirillaceae</taxon>
        <taxon>Paramagnetospirillum</taxon>
    </lineage>
</organism>
<reference evidence="5 6" key="1">
    <citation type="journal article" date="2014" name="Genome Announc.">
        <title>Draft Genome Sequence of Magnetospirillum sp. Strain SO-1, a Freshwater Magnetotactic Bacterium Isolated from the Ol'khovka River, Russia.</title>
        <authorList>
            <person name="Grouzdev D.S."/>
            <person name="Dziuba M.V."/>
            <person name="Sukhacheva M.S."/>
            <person name="Mardanov A.V."/>
            <person name="Beletskiy A.V."/>
            <person name="Kuznetsov B.B."/>
            <person name="Skryabin K.G."/>
        </authorList>
    </citation>
    <scope>NUCLEOTIDE SEQUENCE [LARGE SCALE GENOMIC DNA]</scope>
    <source>
        <strain evidence="5 6">SO-1</strain>
    </source>
</reference>
<accession>M3A6F6</accession>
<gene>
    <name evidence="5" type="ORF">H261_18822</name>
</gene>
<dbReference type="RefSeq" id="WP_008620624.1">
    <property type="nucleotide sequence ID" value="NZ_AONQ01000068.1"/>
</dbReference>